<keyword evidence="16" id="KW-1185">Reference proteome</keyword>
<keyword evidence="11" id="KW-0411">Iron-sulfur</keyword>
<evidence type="ECO:0000256" key="13">
    <source>
        <dbReference type="SAM" id="Phobius"/>
    </source>
</evidence>
<dbReference type="SUPFAM" id="SSF52343">
    <property type="entry name" value="Ferredoxin reductase-like, C-terminal NADP-linked domain"/>
    <property type="match status" value="1"/>
</dbReference>
<keyword evidence="12 13" id="KW-0472">Membrane</keyword>
<dbReference type="GO" id="GO:0051537">
    <property type="term" value="F:2 iron, 2 sulfur cluster binding"/>
    <property type="evidence" value="ECO:0007669"/>
    <property type="project" value="UniProtKB-KW"/>
</dbReference>
<dbReference type="GO" id="GO:0016491">
    <property type="term" value="F:oxidoreductase activity"/>
    <property type="evidence" value="ECO:0007669"/>
    <property type="project" value="UniProtKB-KW"/>
</dbReference>
<dbReference type="PANTHER" id="PTHR47354">
    <property type="entry name" value="NADH OXIDOREDUCTASE HCR"/>
    <property type="match status" value="1"/>
</dbReference>
<evidence type="ECO:0000256" key="10">
    <source>
        <dbReference type="ARBA" id="ARBA00023004"/>
    </source>
</evidence>
<dbReference type="SUPFAM" id="SSF63380">
    <property type="entry name" value="Riboflavin synthase domain-like"/>
    <property type="match status" value="1"/>
</dbReference>
<dbReference type="InterPro" id="IPR017927">
    <property type="entry name" value="FAD-bd_FR_type"/>
</dbReference>
<proteinExistence type="predicted"/>
<dbReference type="InterPro" id="IPR050415">
    <property type="entry name" value="MRET"/>
</dbReference>
<keyword evidence="8 13" id="KW-1133">Transmembrane helix</keyword>
<dbReference type="Pfam" id="PF01794">
    <property type="entry name" value="Ferric_reduct"/>
    <property type="match status" value="1"/>
</dbReference>
<evidence type="ECO:0000259" key="14">
    <source>
        <dbReference type="PROSITE" id="PS51384"/>
    </source>
</evidence>
<feature type="transmembrane region" description="Helical" evidence="13">
    <location>
        <begin position="192"/>
        <end position="213"/>
    </location>
</feature>
<reference evidence="15 16" key="1">
    <citation type="submission" date="2016-10" db="EMBL/GenBank/DDBJ databases">
        <authorList>
            <person name="de Groot N.N."/>
        </authorList>
    </citation>
    <scope>NUCLEOTIDE SEQUENCE [LARGE SCALE GENOMIC DNA]</scope>
    <source>
        <strain evidence="15 16">DSM 19706</strain>
    </source>
</reference>
<comment type="cofactor">
    <cofactor evidence="1">
        <name>FAD</name>
        <dbReference type="ChEBI" id="CHEBI:57692"/>
    </cofactor>
</comment>
<evidence type="ECO:0000256" key="11">
    <source>
        <dbReference type="ARBA" id="ARBA00023014"/>
    </source>
</evidence>
<name>A0A1I0D7W4_THASX</name>
<keyword evidence="10" id="KW-0408">Iron</keyword>
<dbReference type="InterPro" id="IPR039261">
    <property type="entry name" value="FNR_nucleotide-bd"/>
</dbReference>
<dbReference type="STRING" id="349064.SAMN05660429_01399"/>
<sequence>MGKVWLICGLFLLLSIPLFLSIDTLAPQPFTFFSFRKVFIQFTGIVAILAMSIAILLSIRLAIAEKALGGLDKSYRLHKWMGIIALSFSVLHWLAVEGAKWLVKAGVLVKPAHHHSEEAISSVEATLKSYKHLAKDLGEWGFYLSVALIVLALVKWFPYHLFRKSHKWLAILFLPLVFHSIVLFKFDYWSTFFGWLCLLVMLLATLGCILVLFNKVGKARKVEGKIISLTAYPGVKAIQGTVLLDTGWAGHKAGQFAFVTSNQKEGAHPYTIASAWNEQEQELSFVVKTLGDWTKKLPDYLTVGMPVTIEGPYGYFDFVSPAPKQIWIAGGIGITPFIAKMKERALKPSDLPVTLFYVTKQYDQQAVEKLKEDALQGNIRLIVYDSSEKGRFTADFVTEHVEDWQQASVWFCGPALFGKQIKDALSKQSERKIEFHQELFDMR</sequence>
<keyword evidence="9" id="KW-0560">Oxidoreductase</keyword>
<feature type="transmembrane region" description="Helical" evidence="13">
    <location>
        <begin position="140"/>
        <end position="157"/>
    </location>
</feature>
<dbReference type="GO" id="GO:0016020">
    <property type="term" value="C:membrane"/>
    <property type="evidence" value="ECO:0007669"/>
    <property type="project" value="UniProtKB-SubCell"/>
</dbReference>
<evidence type="ECO:0000313" key="15">
    <source>
        <dbReference type="EMBL" id="SET27972.1"/>
    </source>
</evidence>
<evidence type="ECO:0000256" key="8">
    <source>
        <dbReference type="ARBA" id="ARBA00022989"/>
    </source>
</evidence>
<gene>
    <name evidence="15" type="ORF">SAMN05660429_01399</name>
</gene>
<evidence type="ECO:0000256" key="3">
    <source>
        <dbReference type="ARBA" id="ARBA00022630"/>
    </source>
</evidence>
<dbReference type="GO" id="GO:0046872">
    <property type="term" value="F:metal ion binding"/>
    <property type="evidence" value="ECO:0007669"/>
    <property type="project" value="UniProtKB-KW"/>
</dbReference>
<feature type="transmembrane region" description="Helical" evidence="13">
    <location>
        <begin position="80"/>
        <end position="96"/>
    </location>
</feature>
<dbReference type="PRINTS" id="PR00409">
    <property type="entry name" value="PHDIOXRDTASE"/>
</dbReference>
<dbReference type="Pfam" id="PF08022">
    <property type="entry name" value="FAD_binding_8"/>
    <property type="match status" value="1"/>
</dbReference>
<keyword evidence="4 13" id="KW-0812">Transmembrane</keyword>
<dbReference type="Gene3D" id="2.40.30.10">
    <property type="entry name" value="Translation factors"/>
    <property type="match status" value="1"/>
</dbReference>
<evidence type="ECO:0000313" key="16">
    <source>
        <dbReference type="Proteomes" id="UP000199308"/>
    </source>
</evidence>
<evidence type="ECO:0000256" key="6">
    <source>
        <dbReference type="ARBA" id="ARBA00022723"/>
    </source>
</evidence>
<evidence type="ECO:0000256" key="4">
    <source>
        <dbReference type="ARBA" id="ARBA00022692"/>
    </source>
</evidence>
<accession>A0A1I0D7W4</accession>
<keyword evidence="3" id="KW-0285">Flavoprotein</keyword>
<protein>
    <submittedName>
        <fullName evidence="15">Predicted ferric reductase</fullName>
    </submittedName>
</protein>
<feature type="transmembrane region" description="Helical" evidence="13">
    <location>
        <begin position="169"/>
        <end position="186"/>
    </location>
</feature>
<dbReference type="OrthoDB" id="9796486at2"/>
<dbReference type="Gene3D" id="3.40.50.80">
    <property type="entry name" value="Nucleotide-binding domain of ferredoxin-NADP reductase (FNR) module"/>
    <property type="match status" value="1"/>
</dbReference>
<keyword evidence="7" id="KW-0274">FAD</keyword>
<dbReference type="PROSITE" id="PS51384">
    <property type="entry name" value="FAD_FR"/>
    <property type="match status" value="1"/>
</dbReference>
<keyword evidence="5" id="KW-0001">2Fe-2S</keyword>
<dbReference type="Proteomes" id="UP000199308">
    <property type="component" value="Unassembled WGS sequence"/>
</dbReference>
<organism evidence="15 16">
    <name type="scientific">Thalassotalea agarivorans</name>
    <name type="common">Thalassomonas agarivorans</name>
    <dbReference type="NCBI Taxonomy" id="349064"/>
    <lineage>
        <taxon>Bacteria</taxon>
        <taxon>Pseudomonadati</taxon>
        <taxon>Pseudomonadota</taxon>
        <taxon>Gammaproteobacteria</taxon>
        <taxon>Alteromonadales</taxon>
        <taxon>Colwelliaceae</taxon>
        <taxon>Thalassotalea</taxon>
    </lineage>
</organism>
<feature type="domain" description="FAD-binding FR-type" evidence="14">
    <location>
        <begin position="214"/>
        <end position="319"/>
    </location>
</feature>
<evidence type="ECO:0000256" key="9">
    <source>
        <dbReference type="ARBA" id="ARBA00023002"/>
    </source>
</evidence>
<dbReference type="InterPro" id="IPR017938">
    <property type="entry name" value="Riboflavin_synthase-like_b-brl"/>
</dbReference>
<dbReference type="EMBL" id="FOHK01000006">
    <property type="protein sequence ID" value="SET27972.1"/>
    <property type="molecule type" value="Genomic_DNA"/>
</dbReference>
<evidence type="ECO:0000256" key="2">
    <source>
        <dbReference type="ARBA" id="ARBA00004141"/>
    </source>
</evidence>
<feature type="transmembrane region" description="Helical" evidence="13">
    <location>
        <begin position="37"/>
        <end position="59"/>
    </location>
</feature>
<dbReference type="CDD" id="cd06198">
    <property type="entry name" value="FNR_like_3"/>
    <property type="match status" value="1"/>
</dbReference>
<evidence type="ECO:0000256" key="5">
    <source>
        <dbReference type="ARBA" id="ARBA00022714"/>
    </source>
</evidence>
<evidence type="ECO:0000256" key="7">
    <source>
        <dbReference type="ARBA" id="ARBA00022827"/>
    </source>
</evidence>
<evidence type="ECO:0000256" key="12">
    <source>
        <dbReference type="ARBA" id="ARBA00023136"/>
    </source>
</evidence>
<dbReference type="InterPro" id="IPR013112">
    <property type="entry name" value="FAD-bd_8"/>
</dbReference>
<evidence type="ECO:0000256" key="1">
    <source>
        <dbReference type="ARBA" id="ARBA00001974"/>
    </source>
</evidence>
<dbReference type="GO" id="GO:0050660">
    <property type="term" value="F:flavin adenine dinucleotide binding"/>
    <property type="evidence" value="ECO:0007669"/>
    <property type="project" value="TreeGrafter"/>
</dbReference>
<dbReference type="AlphaFoldDB" id="A0A1I0D7W4"/>
<comment type="subcellular location">
    <subcellularLocation>
        <location evidence="2">Membrane</location>
        <topology evidence="2">Multi-pass membrane protein</topology>
    </subcellularLocation>
</comment>
<dbReference type="InterPro" id="IPR013130">
    <property type="entry name" value="Fe3_Rdtase_TM_dom"/>
</dbReference>
<keyword evidence="6" id="KW-0479">Metal-binding</keyword>
<dbReference type="PANTHER" id="PTHR47354:SF8">
    <property type="entry name" value="1,2-PHENYLACETYL-COA EPOXIDASE, SUBUNIT E"/>
    <property type="match status" value="1"/>
</dbReference>